<feature type="compositionally biased region" description="Polar residues" evidence="1">
    <location>
        <begin position="293"/>
        <end position="306"/>
    </location>
</feature>
<keyword evidence="3" id="KW-1185">Reference proteome</keyword>
<gene>
    <name evidence="2" type="ORF">CUNI_LOCUS7559</name>
</gene>
<dbReference type="AlphaFoldDB" id="A0A8S3Z486"/>
<sequence length="354" mass="37069">VGGASNSVSGDDARATGDGAVGGPQATGNDRIDLASCERTSNNRKSAEDVLEHFQQRFSELAASTIAAANAAVTNESEARKYRIGKRPKYTLQAIVQPLRNSLESTTPRSDLCLLDSPNPPVSGDIYSQNRHGHSASAVNISELDASLDELMTLEEYDLGSAILSSQAQSPRVMKAETDSEHKPRKREMKDKEKSPKRGSTSATSSSKKDTTHNNLQTWTFNFLKHNKEDKKDKDKIPSAAKPPASNNGVLSSDNCNNNSSNVINSNILATAVTSGVTNSGQTACGIATEASAGSQTGGNIQEMNPASSACTSTASSSSSTSAVASGSSTAMMEFSTHASNKDRSGSADDSSVV</sequence>
<feature type="region of interest" description="Disordered" evidence="1">
    <location>
        <begin position="165"/>
        <end position="254"/>
    </location>
</feature>
<comment type="caution">
    <text evidence="2">The sequence shown here is derived from an EMBL/GenBank/DDBJ whole genome shotgun (WGS) entry which is preliminary data.</text>
</comment>
<protein>
    <submittedName>
        <fullName evidence="2">Uncharacterized protein</fullName>
    </submittedName>
</protein>
<evidence type="ECO:0000256" key="1">
    <source>
        <dbReference type="SAM" id="MobiDB-lite"/>
    </source>
</evidence>
<feature type="non-terminal residue" evidence="2">
    <location>
        <position position="354"/>
    </location>
</feature>
<feature type="compositionally biased region" description="Basic and acidic residues" evidence="1">
    <location>
        <begin position="226"/>
        <end position="237"/>
    </location>
</feature>
<dbReference type="Proteomes" id="UP000678393">
    <property type="component" value="Unassembled WGS sequence"/>
</dbReference>
<evidence type="ECO:0000313" key="3">
    <source>
        <dbReference type="Proteomes" id="UP000678393"/>
    </source>
</evidence>
<feature type="compositionally biased region" description="Low complexity" evidence="1">
    <location>
        <begin position="307"/>
        <end position="331"/>
    </location>
</feature>
<name>A0A8S3Z486_9EUPU</name>
<feature type="compositionally biased region" description="Basic and acidic residues" evidence="1">
    <location>
        <begin position="174"/>
        <end position="196"/>
    </location>
</feature>
<evidence type="ECO:0000313" key="2">
    <source>
        <dbReference type="EMBL" id="CAG5122001.1"/>
    </source>
</evidence>
<dbReference type="EMBL" id="CAJHNH020001207">
    <property type="protein sequence ID" value="CAG5122001.1"/>
    <property type="molecule type" value="Genomic_DNA"/>
</dbReference>
<feature type="region of interest" description="Disordered" evidence="1">
    <location>
        <begin position="1"/>
        <end position="35"/>
    </location>
</feature>
<proteinExistence type="predicted"/>
<feature type="region of interest" description="Disordered" evidence="1">
    <location>
        <begin position="293"/>
        <end position="354"/>
    </location>
</feature>
<reference evidence="2" key="1">
    <citation type="submission" date="2021-04" db="EMBL/GenBank/DDBJ databases">
        <authorList>
            <consortium name="Molecular Ecology Group"/>
        </authorList>
    </citation>
    <scope>NUCLEOTIDE SEQUENCE</scope>
</reference>
<organism evidence="2 3">
    <name type="scientific">Candidula unifasciata</name>
    <dbReference type="NCBI Taxonomy" id="100452"/>
    <lineage>
        <taxon>Eukaryota</taxon>
        <taxon>Metazoa</taxon>
        <taxon>Spiralia</taxon>
        <taxon>Lophotrochozoa</taxon>
        <taxon>Mollusca</taxon>
        <taxon>Gastropoda</taxon>
        <taxon>Heterobranchia</taxon>
        <taxon>Euthyneura</taxon>
        <taxon>Panpulmonata</taxon>
        <taxon>Eupulmonata</taxon>
        <taxon>Stylommatophora</taxon>
        <taxon>Helicina</taxon>
        <taxon>Helicoidea</taxon>
        <taxon>Geomitridae</taxon>
        <taxon>Candidula</taxon>
    </lineage>
</organism>
<accession>A0A8S3Z486</accession>